<comment type="subcellular location">
    <subcellularLocation>
        <location evidence="2">Nucleus</location>
    </subcellularLocation>
</comment>
<protein>
    <submittedName>
        <fullName evidence="16">Uncharacterized protein</fullName>
    </submittedName>
</protein>
<evidence type="ECO:0000313" key="16">
    <source>
        <dbReference type="EMBL" id="KAG9464871.1"/>
    </source>
</evidence>
<keyword evidence="7" id="KW-0862">Zinc</keyword>
<proteinExistence type="inferred from homology"/>
<dbReference type="GO" id="GO:0008270">
    <property type="term" value="F:zinc ion binding"/>
    <property type="evidence" value="ECO:0007669"/>
    <property type="project" value="UniProtKB-KW"/>
</dbReference>
<evidence type="ECO:0000313" key="17">
    <source>
        <dbReference type="Proteomes" id="UP000770717"/>
    </source>
</evidence>
<evidence type="ECO:0000256" key="10">
    <source>
        <dbReference type="ARBA" id="ARBA00023163"/>
    </source>
</evidence>
<keyword evidence="6 12" id="KW-0863">Zinc-finger</keyword>
<dbReference type="InterPro" id="IPR036236">
    <property type="entry name" value="Znf_C2H2_sf"/>
</dbReference>
<dbReference type="FunFam" id="3.30.160.60:FF:000690">
    <property type="entry name" value="Zinc finger protein 354C"/>
    <property type="match status" value="1"/>
</dbReference>
<evidence type="ECO:0000256" key="1">
    <source>
        <dbReference type="ARBA" id="ARBA00003767"/>
    </source>
</evidence>
<evidence type="ECO:0000256" key="5">
    <source>
        <dbReference type="ARBA" id="ARBA00022737"/>
    </source>
</evidence>
<dbReference type="Proteomes" id="UP000770717">
    <property type="component" value="Unassembled WGS sequence"/>
</dbReference>
<evidence type="ECO:0000256" key="8">
    <source>
        <dbReference type="ARBA" id="ARBA00023015"/>
    </source>
</evidence>
<dbReference type="PROSITE" id="PS00028">
    <property type="entry name" value="ZINC_FINGER_C2H2_1"/>
    <property type="match status" value="8"/>
</dbReference>
<feature type="domain" description="C2H2-type" evidence="14">
    <location>
        <begin position="588"/>
        <end position="615"/>
    </location>
</feature>
<sequence>MFDKFKMEKDRDQLTETILSLTFRILYLLTGGQYVIEKKTDGSKSASSCSESEDLDETRSTTGEPSPPYERNGTINYQKILEIANKIVQLLTGEVPVRYQDVTIYFSMEEWEYLEGHKDLYQDVITQNLRLLTSLGHKNIEEMPDDSSSEPSNLHSTTELSKCVSRPNILFNNLDEESISCEENEDLSGTDIYKDTDYKQQYSPCSVHMEVVGYEEEDMIDTDIYIPIDHPVQSPFTSITGKMDSSEGGNHEDIDVITIPDQSPTRFEDSEEYNWSDNEKEIDCEVLKKPKNSINNLYQKSLPSGLQTPHKDKNVSLHEGSFTEALDHTVDDTDSPSFICFECGKCLPTQSALVTHQEGHIKASKCSVVNGRKSFTRNPIPKPDLSAEVFKCQICGLCFNNAIELVTHHQVHIKKPYSCSICGRGFYSRSGLVTHQKTHAFQRLYDCLTCGKTFISNAHLMLHQEAHAEAGASSGSGLDAGDGSGGDSHQPDYQHFGSQDKLFSCSICGECFYSSEHFLQHQKSHFKSDPLMCTDCGKLFMRKSGLSKHQRVVHRGDVALICASCGKGFACKSELSRHMAVHSGQKPYTCTECGKCFSFKSALVRHQRIHTGDRLRYCPECGKGFSCNSELLRHQSVHQSLYLTSMVLPMARTADDNTTGSLSGEENTL</sequence>
<evidence type="ECO:0000259" key="14">
    <source>
        <dbReference type="PROSITE" id="PS50157"/>
    </source>
</evidence>
<evidence type="ECO:0000256" key="2">
    <source>
        <dbReference type="ARBA" id="ARBA00004123"/>
    </source>
</evidence>
<keyword evidence="11" id="KW-0539">Nucleus</keyword>
<feature type="domain" description="C2H2-type" evidence="14">
    <location>
        <begin position="560"/>
        <end position="587"/>
    </location>
</feature>
<dbReference type="FunFam" id="3.30.160.60:FF:000100">
    <property type="entry name" value="Zinc finger 45-like"/>
    <property type="match status" value="1"/>
</dbReference>
<dbReference type="PANTHER" id="PTHR47772:SF12">
    <property type="entry name" value="RB-ASSOCIATED KRAB ZINC FINGER-RELATED"/>
    <property type="match status" value="1"/>
</dbReference>
<dbReference type="AlphaFoldDB" id="A0A8J6BBJ1"/>
<evidence type="ECO:0000256" key="13">
    <source>
        <dbReference type="SAM" id="MobiDB-lite"/>
    </source>
</evidence>
<evidence type="ECO:0000256" key="7">
    <source>
        <dbReference type="ARBA" id="ARBA00022833"/>
    </source>
</evidence>
<dbReference type="SUPFAM" id="SSF57667">
    <property type="entry name" value="beta-beta-alpha zinc fingers"/>
    <property type="match status" value="5"/>
</dbReference>
<feature type="domain" description="C2H2-type" evidence="14">
    <location>
        <begin position="390"/>
        <end position="417"/>
    </location>
</feature>
<name>A0A8J6BBJ1_ELECQ</name>
<evidence type="ECO:0000256" key="4">
    <source>
        <dbReference type="ARBA" id="ARBA00022723"/>
    </source>
</evidence>
<evidence type="ECO:0000256" key="12">
    <source>
        <dbReference type="PROSITE-ProRule" id="PRU00042"/>
    </source>
</evidence>
<dbReference type="SUPFAM" id="SSF109640">
    <property type="entry name" value="KRAB domain (Kruppel-associated box)"/>
    <property type="match status" value="1"/>
</dbReference>
<dbReference type="InterPro" id="IPR036051">
    <property type="entry name" value="KRAB_dom_sf"/>
</dbReference>
<accession>A0A8J6BBJ1</accession>
<comment type="caution">
    <text evidence="16">The sequence shown here is derived from an EMBL/GenBank/DDBJ whole genome shotgun (WGS) entry which is preliminary data.</text>
</comment>
<keyword evidence="4" id="KW-0479">Metal-binding</keyword>
<dbReference type="Pfam" id="PF01352">
    <property type="entry name" value="KRAB"/>
    <property type="match status" value="1"/>
</dbReference>
<evidence type="ECO:0000256" key="6">
    <source>
        <dbReference type="ARBA" id="ARBA00022771"/>
    </source>
</evidence>
<feature type="region of interest" description="Disordered" evidence="13">
    <location>
        <begin position="472"/>
        <end position="491"/>
    </location>
</feature>
<evidence type="ECO:0000259" key="15">
    <source>
        <dbReference type="PROSITE" id="PS50805"/>
    </source>
</evidence>
<evidence type="ECO:0000256" key="3">
    <source>
        <dbReference type="ARBA" id="ARBA00006991"/>
    </source>
</evidence>
<organism evidence="16 17">
    <name type="scientific">Eleutherodactylus coqui</name>
    <name type="common">Puerto Rican coqui</name>
    <dbReference type="NCBI Taxonomy" id="57060"/>
    <lineage>
        <taxon>Eukaryota</taxon>
        <taxon>Metazoa</taxon>
        <taxon>Chordata</taxon>
        <taxon>Craniata</taxon>
        <taxon>Vertebrata</taxon>
        <taxon>Euteleostomi</taxon>
        <taxon>Amphibia</taxon>
        <taxon>Batrachia</taxon>
        <taxon>Anura</taxon>
        <taxon>Neobatrachia</taxon>
        <taxon>Hyloidea</taxon>
        <taxon>Eleutherodactylidae</taxon>
        <taxon>Eleutherodactylinae</taxon>
        <taxon>Eleutherodactylus</taxon>
        <taxon>Eleutherodactylus</taxon>
    </lineage>
</organism>
<keyword evidence="5" id="KW-0677">Repeat</keyword>
<dbReference type="InterPro" id="IPR050636">
    <property type="entry name" value="C2H2-ZF_domain-containing"/>
</dbReference>
<keyword evidence="10" id="KW-0804">Transcription</keyword>
<dbReference type="Gene3D" id="6.10.140.140">
    <property type="match status" value="1"/>
</dbReference>
<dbReference type="InterPro" id="IPR013087">
    <property type="entry name" value="Znf_C2H2_type"/>
</dbReference>
<keyword evidence="17" id="KW-1185">Reference proteome</keyword>
<feature type="domain" description="C2H2-type" evidence="14">
    <location>
        <begin position="445"/>
        <end position="472"/>
    </location>
</feature>
<dbReference type="GO" id="GO:0003677">
    <property type="term" value="F:DNA binding"/>
    <property type="evidence" value="ECO:0007669"/>
    <property type="project" value="UniProtKB-KW"/>
</dbReference>
<feature type="region of interest" description="Disordered" evidence="13">
    <location>
        <begin position="42"/>
        <end position="72"/>
    </location>
</feature>
<dbReference type="PROSITE" id="PS50805">
    <property type="entry name" value="KRAB"/>
    <property type="match status" value="1"/>
</dbReference>
<comment type="similarity">
    <text evidence="3">Belongs to the krueppel C2H2-type zinc-finger protein family.</text>
</comment>
<evidence type="ECO:0000256" key="11">
    <source>
        <dbReference type="ARBA" id="ARBA00023242"/>
    </source>
</evidence>
<dbReference type="InterPro" id="IPR001909">
    <property type="entry name" value="KRAB"/>
</dbReference>
<feature type="domain" description="KRAB" evidence="15">
    <location>
        <begin position="97"/>
        <end position="192"/>
    </location>
</feature>
<dbReference type="OrthoDB" id="6910977at2759"/>
<keyword evidence="8" id="KW-0805">Transcription regulation</keyword>
<dbReference type="Gene3D" id="3.30.160.60">
    <property type="entry name" value="Classic Zinc Finger"/>
    <property type="match status" value="7"/>
</dbReference>
<dbReference type="EMBL" id="WNTK01003755">
    <property type="protein sequence ID" value="KAG9464871.1"/>
    <property type="molecule type" value="Genomic_DNA"/>
</dbReference>
<feature type="domain" description="C2H2-type" evidence="14">
    <location>
        <begin position="417"/>
        <end position="444"/>
    </location>
</feature>
<dbReference type="GO" id="GO:0005634">
    <property type="term" value="C:nucleus"/>
    <property type="evidence" value="ECO:0007669"/>
    <property type="project" value="UniProtKB-SubCell"/>
</dbReference>
<dbReference type="GO" id="GO:0006355">
    <property type="term" value="P:regulation of DNA-templated transcription"/>
    <property type="evidence" value="ECO:0007669"/>
    <property type="project" value="InterPro"/>
</dbReference>
<dbReference type="Pfam" id="PF00096">
    <property type="entry name" value="zf-C2H2"/>
    <property type="match status" value="8"/>
</dbReference>
<keyword evidence="9" id="KW-0238">DNA-binding</keyword>
<feature type="domain" description="C2H2-type" evidence="14">
    <location>
        <begin position="531"/>
        <end position="559"/>
    </location>
</feature>
<evidence type="ECO:0000256" key="9">
    <source>
        <dbReference type="ARBA" id="ARBA00023125"/>
    </source>
</evidence>
<dbReference type="SMART" id="SM00355">
    <property type="entry name" value="ZnF_C2H2"/>
    <property type="match status" value="9"/>
</dbReference>
<dbReference type="CDD" id="cd07765">
    <property type="entry name" value="KRAB_A-box"/>
    <property type="match status" value="1"/>
</dbReference>
<reference evidence="16" key="1">
    <citation type="thesis" date="2020" institute="ProQuest LLC" country="789 East Eisenhower Parkway, Ann Arbor, MI, USA">
        <title>Comparative Genomics and Chromosome Evolution.</title>
        <authorList>
            <person name="Mudd A.B."/>
        </authorList>
    </citation>
    <scope>NUCLEOTIDE SEQUENCE</scope>
    <source>
        <strain evidence="16">HN-11 Male</strain>
        <tissue evidence="16">Kidney and liver</tissue>
    </source>
</reference>
<gene>
    <name evidence="16" type="ORF">GDO78_019250</name>
</gene>
<feature type="domain" description="C2H2-type" evidence="14">
    <location>
        <begin position="616"/>
        <end position="638"/>
    </location>
</feature>
<dbReference type="PROSITE" id="PS50157">
    <property type="entry name" value="ZINC_FINGER_C2H2_2"/>
    <property type="match status" value="9"/>
</dbReference>
<dbReference type="FunFam" id="3.30.160.60:FF:000110">
    <property type="entry name" value="Zinc finger protein-like"/>
    <property type="match status" value="1"/>
</dbReference>
<dbReference type="PANTHER" id="PTHR47772">
    <property type="entry name" value="ZINC FINGER PROTEIN 200"/>
    <property type="match status" value="1"/>
</dbReference>
<feature type="domain" description="C2H2-type" evidence="14">
    <location>
        <begin position="338"/>
        <end position="365"/>
    </location>
</feature>
<dbReference type="SMART" id="SM00349">
    <property type="entry name" value="KRAB"/>
    <property type="match status" value="1"/>
</dbReference>
<feature type="domain" description="C2H2-type" evidence="14">
    <location>
        <begin position="503"/>
        <end position="530"/>
    </location>
</feature>
<dbReference type="FunFam" id="3.30.160.60:FF:000666">
    <property type="entry name" value="RB-associated KRAB zinc finger protein-like"/>
    <property type="match status" value="1"/>
</dbReference>
<comment type="function">
    <text evidence="1">May be involved in transcriptional regulation.</text>
</comment>